<keyword evidence="2" id="KW-1185">Reference proteome</keyword>
<reference evidence="2" key="1">
    <citation type="journal article" date="2012" name="Science">
        <title>The Paleozoic origin of enzymatic lignin decomposition reconstructed from 31 fungal genomes.</title>
        <authorList>
            <person name="Floudas D."/>
            <person name="Binder M."/>
            <person name="Riley R."/>
            <person name="Barry K."/>
            <person name="Blanchette R.A."/>
            <person name="Henrissat B."/>
            <person name="Martinez A.T."/>
            <person name="Otillar R."/>
            <person name="Spatafora J.W."/>
            <person name="Yadav J.S."/>
            <person name="Aerts A."/>
            <person name="Benoit I."/>
            <person name="Boyd A."/>
            <person name="Carlson A."/>
            <person name="Copeland A."/>
            <person name="Coutinho P.M."/>
            <person name="de Vries R.P."/>
            <person name="Ferreira P."/>
            <person name="Findley K."/>
            <person name="Foster B."/>
            <person name="Gaskell J."/>
            <person name="Glotzer D."/>
            <person name="Gorecki P."/>
            <person name="Heitman J."/>
            <person name="Hesse C."/>
            <person name="Hori C."/>
            <person name="Igarashi K."/>
            <person name="Jurgens J.A."/>
            <person name="Kallen N."/>
            <person name="Kersten P."/>
            <person name="Kohler A."/>
            <person name="Kuees U."/>
            <person name="Kumar T.K.A."/>
            <person name="Kuo A."/>
            <person name="LaButti K."/>
            <person name="Larrondo L.F."/>
            <person name="Lindquist E."/>
            <person name="Ling A."/>
            <person name="Lombard V."/>
            <person name="Lucas S."/>
            <person name="Lundell T."/>
            <person name="Martin R."/>
            <person name="McLaughlin D.J."/>
            <person name="Morgenstern I."/>
            <person name="Morin E."/>
            <person name="Murat C."/>
            <person name="Nagy L.G."/>
            <person name="Nolan M."/>
            <person name="Ohm R.A."/>
            <person name="Patyshakuliyeva A."/>
            <person name="Rokas A."/>
            <person name="Ruiz-Duenas F.J."/>
            <person name="Sabat G."/>
            <person name="Salamov A."/>
            <person name="Samejima M."/>
            <person name="Schmutz J."/>
            <person name="Slot J.C."/>
            <person name="St John F."/>
            <person name="Stenlid J."/>
            <person name="Sun H."/>
            <person name="Sun S."/>
            <person name="Syed K."/>
            <person name="Tsang A."/>
            <person name="Wiebenga A."/>
            <person name="Young D."/>
            <person name="Pisabarro A."/>
            <person name="Eastwood D.C."/>
            <person name="Martin F."/>
            <person name="Cullen D."/>
            <person name="Grigoriev I.V."/>
            <person name="Hibbett D.S."/>
        </authorList>
    </citation>
    <scope>NUCLEOTIDE SEQUENCE [LARGE SCALE GENOMIC DNA]</scope>
    <source>
        <strain evidence="2">TFB10046</strain>
    </source>
</reference>
<dbReference type="OrthoDB" id="2418900at2759"/>
<dbReference type="EMBL" id="JH687859">
    <property type="protein sequence ID" value="EJD36537.1"/>
    <property type="molecule type" value="Genomic_DNA"/>
</dbReference>
<dbReference type="InterPro" id="IPR041078">
    <property type="entry name" value="Plavaka"/>
</dbReference>
<dbReference type="InParanoid" id="J0WTB5"/>
<dbReference type="KEGG" id="adl:AURDEDRAFT_36235"/>
<dbReference type="OMA" id="ASCMAYS"/>
<organism evidence="1 2">
    <name type="scientific">Auricularia subglabra (strain TFB-10046 / SS5)</name>
    <name type="common">White-rot fungus</name>
    <name type="synonym">Auricularia delicata (strain TFB10046)</name>
    <dbReference type="NCBI Taxonomy" id="717982"/>
    <lineage>
        <taxon>Eukaryota</taxon>
        <taxon>Fungi</taxon>
        <taxon>Dikarya</taxon>
        <taxon>Basidiomycota</taxon>
        <taxon>Agaricomycotina</taxon>
        <taxon>Agaricomycetes</taxon>
        <taxon>Auriculariales</taxon>
        <taxon>Auriculariaceae</taxon>
        <taxon>Auricularia</taxon>
    </lineage>
</organism>
<feature type="non-terminal residue" evidence="1">
    <location>
        <position position="158"/>
    </location>
</feature>
<evidence type="ECO:0000313" key="2">
    <source>
        <dbReference type="Proteomes" id="UP000006514"/>
    </source>
</evidence>
<sequence>MTSSDWMWEMQQGQIRVGGTVLPILLSTDKTQLTAFSGEHTAYPVYMSIGNIAKHVRRQPSQRAFRLIGYLPTLKPDETTMSQDQARIIRNRLFHKAMEIICRSLFAAAKDGVRLPDSTGAVRLCFPILAFPGASYIADYPEQCLVTCTRYGQTCPKC</sequence>
<evidence type="ECO:0000313" key="1">
    <source>
        <dbReference type="EMBL" id="EJD36537.1"/>
    </source>
</evidence>
<dbReference type="Proteomes" id="UP000006514">
    <property type="component" value="Unassembled WGS sequence"/>
</dbReference>
<dbReference type="Pfam" id="PF18759">
    <property type="entry name" value="Plavaka"/>
    <property type="match status" value="1"/>
</dbReference>
<proteinExistence type="predicted"/>
<protein>
    <submittedName>
        <fullName evidence="1">Uncharacterized protein</fullName>
    </submittedName>
</protein>
<dbReference type="AlphaFoldDB" id="J0WTB5"/>
<accession>J0WTB5</accession>
<gene>
    <name evidence="1" type="ORF">AURDEDRAFT_36235</name>
</gene>
<dbReference type="eggNOG" id="ENOG502SHSB">
    <property type="taxonomic scope" value="Eukaryota"/>
</dbReference>
<name>J0WTB5_AURST</name>